<sequence length="51" mass="6038">MKKFQKIFGVFEKRRIAPRKGGKHHQLSNEKGGENVEPNSREFYKQCAFQK</sequence>
<reference evidence="2" key="1">
    <citation type="journal article" date="2020" name="Cell Host Microbe">
        <title>Functional and Genomic Variation between Human-Derived Isolates of Lachnospiraceae Reveals Inter- and Intra-Species Diversity.</title>
        <authorList>
            <person name="Sorbara M.T."/>
            <person name="Littmann E.R."/>
            <person name="Fontana E."/>
            <person name="Moody T.U."/>
            <person name="Kohout C.E."/>
            <person name="Gjonbalaj M."/>
            <person name="Eaton V."/>
            <person name="Seok R."/>
            <person name="Leiner I.M."/>
            <person name="Pamer E.G."/>
        </authorList>
    </citation>
    <scope>NUCLEOTIDE SEQUENCE</scope>
    <source>
        <strain evidence="2">MSK.15.32</strain>
    </source>
</reference>
<evidence type="ECO:0000313" key="2">
    <source>
        <dbReference type="EMBL" id="NSI60184.1"/>
    </source>
</evidence>
<proteinExistence type="predicted"/>
<protein>
    <submittedName>
        <fullName evidence="2">RNA polymerase subunit sigma-70</fullName>
    </submittedName>
</protein>
<gene>
    <name evidence="2" type="ORF">G4993_17705</name>
</gene>
<reference evidence="2" key="2">
    <citation type="submission" date="2020-02" db="EMBL/GenBank/DDBJ databases">
        <authorList>
            <person name="Littmann E."/>
            <person name="Sorbara M."/>
        </authorList>
    </citation>
    <scope>NUCLEOTIDE SEQUENCE</scope>
    <source>
        <strain evidence="2">MSK.15.32</strain>
    </source>
</reference>
<accession>A0AAJ3KNJ7</accession>
<feature type="compositionally biased region" description="Basic residues" evidence="1">
    <location>
        <begin position="17"/>
        <end position="26"/>
    </location>
</feature>
<evidence type="ECO:0000256" key="1">
    <source>
        <dbReference type="SAM" id="MobiDB-lite"/>
    </source>
</evidence>
<evidence type="ECO:0000313" key="3">
    <source>
        <dbReference type="Proteomes" id="UP001296580"/>
    </source>
</evidence>
<dbReference type="EMBL" id="JAAIRV010000088">
    <property type="protein sequence ID" value="NSI60184.1"/>
    <property type="molecule type" value="Genomic_DNA"/>
</dbReference>
<feature type="non-terminal residue" evidence="2">
    <location>
        <position position="51"/>
    </location>
</feature>
<feature type="compositionally biased region" description="Basic and acidic residues" evidence="1">
    <location>
        <begin position="27"/>
        <end position="39"/>
    </location>
</feature>
<feature type="region of interest" description="Disordered" evidence="1">
    <location>
        <begin position="17"/>
        <end position="39"/>
    </location>
</feature>
<dbReference type="Proteomes" id="UP001296580">
    <property type="component" value="Unassembled WGS sequence"/>
</dbReference>
<dbReference type="AlphaFoldDB" id="A0AAJ3KNJ7"/>
<comment type="caution">
    <text evidence="2">The sequence shown here is derived from an EMBL/GenBank/DDBJ whole genome shotgun (WGS) entry which is preliminary data.</text>
</comment>
<name>A0AAJ3KNJ7_MEDGN</name>
<organism evidence="2 3">
    <name type="scientific">Mediterraneibacter gnavus</name>
    <name type="common">Ruminococcus gnavus</name>
    <dbReference type="NCBI Taxonomy" id="33038"/>
    <lineage>
        <taxon>Bacteria</taxon>
        <taxon>Bacillati</taxon>
        <taxon>Bacillota</taxon>
        <taxon>Clostridia</taxon>
        <taxon>Lachnospirales</taxon>
        <taxon>Lachnospiraceae</taxon>
        <taxon>Mediterraneibacter</taxon>
    </lineage>
</organism>